<dbReference type="Pfam" id="PF12796">
    <property type="entry name" value="Ank_2"/>
    <property type="match status" value="3"/>
</dbReference>
<dbReference type="Proteomes" id="UP000241474">
    <property type="component" value="Segment"/>
</dbReference>
<dbReference type="PANTHER" id="PTHR24126:SF14">
    <property type="entry name" value="ANK_REP_REGION DOMAIN-CONTAINING PROTEIN"/>
    <property type="match status" value="1"/>
</dbReference>
<dbReference type="PANTHER" id="PTHR24126">
    <property type="entry name" value="ANKYRIN REPEAT, PH AND SEC7 DOMAIN CONTAINING PROTEIN SECG-RELATED"/>
    <property type="match status" value="1"/>
</dbReference>
<accession>A0A0G2Y982</accession>
<dbReference type="InterPro" id="IPR036770">
    <property type="entry name" value="Ankyrin_rpt-contain_sf"/>
</dbReference>
<reference evidence="3 4" key="1">
    <citation type="submission" date="2014-10" db="EMBL/GenBank/DDBJ databases">
        <title>Pan-genome analysis of Brazilian lineage A amoebal mimiviruses.</title>
        <authorList>
            <person name="Assis F.L."/>
            <person name="Abrahao J.S."/>
            <person name="Kroon E.G."/>
            <person name="Dornas F.P."/>
            <person name="Andrade K.R."/>
            <person name="Borato P.V.M."/>
            <person name="Pilotto M.R."/>
            <person name="Benamar S."/>
            <person name="LaScola B."/>
            <person name="Colson P."/>
        </authorList>
    </citation>
    <scope>NUCLEOTIDE SEQUENCE [LARGE SCALE GENOMIC DNA]</scope>
    <source>
        <strain evidence="3 4">Oyster</strain>
    </source>
</reference>
<name>A0A0G2Y982_MIMIV</name>
<evidence type="ECO:0000256" key="2">
    <source>
        <dbReference type="ARBA" id="ARBA00023043"/>
    </source>
</evidence>
<dbReference type="Gene3D" id="1.25.40.20">
    <property type="entry name" value="Ankyrin repeat-containing domain"/>
    <property type="match status" value="3"/>
</dbReference>
<keyword evidence="1" id="KW-0677">Repeat</keyword>
<dbReference type="PROSITE" id="PS50088">
    <property type="entry name" value="ANK_REPEAT"/>
    <property type="match status" value="5"/>
</dbReference>
<organism evidence="3 4">
    <name type="scientific">Acanthamoeba polyphaga mimivirus</name>
    <name type="common">APMV</name>
    <dbReference type="NCBI Taxonomy" id="212035"/>
    <lineage>
        <taxon>Viruses</taxon>
        <taxon>Varidnaviria</taxon>
        <taxon>Bamfordvirae</taxon>
        <taxon>Nucleocytoviricota</taxon>
        <taxon>Megaviricetes</taxon>
        <taxon>Imitervirales</taxon>
        <taxon>Mimiviridae</taxon>
        <taxon>Megamimivirinae</taxon>
        <taxon>Mimivirus</taxon>
        <taxon>Mimivirus bradfordmassiliense</taxon>
    </lineage>
</organism>
<proteinExistence type="predicted"/>
<evidence type="ECO:0000313" key="3">
    <source>
        <dbReference type="EMBL" id="AKI79656.1"/>
    </source>
</evidence>
<evidence type="ECO:0000313" key="4">
    <source>
        <dbReference type="Proteomes" id="UP000241474"/>
    </source>
</evidence>
<sequence>MSLKLYFKITNELECHRGFQYKDGLNILNGEFNGDPKDFCVPGRLYFCEPKDIHHYLHFGIHLREVYLPIDNPDFKMVINRLKIYGANMIILGKKYYLKDLDTWKYMIECGLDIHLNENEPLKCAISNGYLEIVGKLLGYNDNFEAYQKICGNSVVYAIDGGYLDVVKYLIDKSNTQNDLHHALKHASLNKNLEIIQYLIEKGANIHTNNNIIVRNAAFSGNLEIVKYLVSIGANIHTADNYAIRWAAREGYLEIVEYLLDCGVDICANNNYALKCIIEHGHPLIVKYILELSDYGKIYNKFKSEPINVEYYENNKKLKSIITHCSLEKVVDSIDNGYYIHDEDDYILRHSARQGRLQIVKFLIDKGAYIHARDDYALRWAARRGHLSVVKYLVKKGAIINTNNNYAMKWASIKGHTDVVKFLENI</sequence>
<organismHost>
    <name type="scientific">Acanthamoeba polyphaga</name>
    <name type="common">Amoeba</name>
    <dbReference type="NCBI Taxonomy" id="5757"/>
</organismHost>
<keyword evidence="2" id="KW-0040">ANK repeat</keyword>
<dbReference type="SUPFAM" id="SSF48403">
    <property type="entry name" value="Ankyrin repeat"/>
    <property type="match status" value="1"/>
</dbReference>
<dbReference type="PROSITE" id="PS50297">
    <property type="entry name" value="ANK_REP_REGION"/>
    <property type="match status" value="2"/>
</dbReference>
<protein>
    <submittedName>
        <fullName evidence="3">Ankyrin repeat-containing protein</fullName>
    </submittedName>
</protein>
<evidence type="ECO:0000256" key="1">
    <source>
        <dbReference type="ARBA" id="ARBA00022737"/>
    </source>
</evidence>
<dbReference type="SMART" id="SM00248">
    <property type="entry name" value="ANK"/>
    <property type="match status" value="8"/>
</dbReference>
<dbReference type="InterPro" id="IPR002110">
    <property type="entry name" value="Ankyrin_rpt"/>
</dbReference>
<dbReference type="EMBL" id="KM982401">
    <property type="protein sequence ID" value="AKI79656.1"/>
    <property type="molecule type" value="Genomic_DNA"/>
</dbReference>